<reference evidence="2 3" key="1">
    <citation type="submission" date="2019-06" db="EMBL/GenBank/DDBJ databases">
        <title>Sequencing the genomes of 1000 actinobacteria strains.</title>
        <authorList>
            <person name="Klenk H.-P."/>
        </authorList>
    </citation>
    <scope>NUCLEOTIDE SEQUENCE [LARGE SCALE GENOMIC DNA]</scope>
    <source>
        <strain evidence="2 3">DSM 45015</strain>
    </source>
</reference>
<keyword evidence="1" id="KW-0472">Membrane</keyword>
<organism evidence="2 3">
    <name type="scientific">Haloactinospora alba</name>
    <dbReference type="NCBI Taxonomy" id="405555"/>
    <lineage>
        <taxon>Bacteria</taxon>
        <taxon>Bacillati</taxon>
        <taxon>Actinomycetota</taxon>
        <taxon>Actinomycetes</taxon>
        <taxon>Streptosporangiales</taxon>
        <taxon>Nocardiopsidaceae</taxon>
        <taxon>Haloactinospora</taxon>
    </lineage>
</organism>
<proteinExistence type="predicted"/>
<dbReference type="AlphaFoldDB" id="A0A543NFM8"/>
<keyword evidence="3" id="KW-1185">Reference proteome</keyword>
<dbReference type="RefSeq" id="WP_141921858.1">
    <property type="nucleotide sequence ID" value="NZ_VFQC01000001.1"/>
</dbReference>
<name>A0A543NFM8_9ACTN</name>
<keyword evidence="1" id="KW-0812">Transmembrane</keyword>
<evidence type="ECO:0000313" key="3">
    <source>
        <dbReference type="Proteomes" id="UP000317422"/>
    </source>
</evidence>
<sequence>MSLITQLYDRVRYLLRYRRNPAVYVAIGLVVVLTGWRLANGMPLEDILTENYVESMLILAGGVITRLQVWSPESVEDLFAAQDVPDGHLASDGEG</sequence>
<evidence type="ECO:0000256" key="1">
    <source>
        <dbReference type="SAM" id="Phobius"/>
    </source>
</evidence>
<gene>
    <name evidence="2" type="ORF">FHX37_0509</name>
</gene>
<protein>
    <submittedName>
        <fullName evidence="2">Uncharacterized protein</fullName>
    </submittedName>
</protein>
<accession>A0A543NFM8</accession>
<dbReference type="EMBL" id="VFQC01000001">
    <property type="protein sequence ID" value="TQN30627.1"/>
    <property type="molecule type" value="Genomic_DNA"/>
</dbReference>
<evidence type="ECO:0000313" key="2">
    <source>
        <dbReference type="EMBL" id="TQN30627.1"/>
    </source>
</evidence>
<keyword evidence="1" id="KW-1133">Transmembrane helix</keyword>
<feature type="transmembrane region" description="Helical" evidence="1">
    <location>
        <begin position="21"/>
        <end position="39"/>
    </location>
</feature>
<dbReference type="Proteomes" id="UP000317422">
    <property type="component" value="Unassembled WGS sequence"/>
</dbReference>
<comment type="caution">
    <text evidence="2">The sequence shown here is derived from an EMBL/GenBank/DDBJ whole genome shotgun (WGS) entry which is preliminary data.</text>
</comment>